<keyword evidence="3" id="KW-1185">Reference proteome</keyword>
<name>A0A6S7JVE5_PARCT</name>
<accession>A0A6S7JVE5</accession>
<sequence length="134" mass="14484">MTLEDVPDKRSGLMSEFTLGCDSCNESSCFTTLVNAATRGRSQDINRCAVYHSVETGSDYEGLASCCSIFNMPCISRPAYYKQVEVIMGSLEEKAKGEHVWLAPETKGEFDVAIGGVVKLSDSGQIAIVDDEGN</sequence>
<gene>
    <name evidence="2" type="ORF">PACLA_8A035561</name>
</gene>
<feature type="domain" description="Myosin VII N-terminal" evidence="1">
    <location>
        <begin position="96"/>
        <end position="134"/>
    </location>
</feature>
<dbReference type="AlphaFoldDB" id="A0A6S7JVE5"/>
<feature type="non-terminal residue" evidence="2">
    <location>
        <position position="1"/>
    </location>
</feature>
<dbReference type="InterPro" id="IPR057130">
    <property type="entry name" value="Myosin_VII_N"/>
</dbReference>
<protein>
    <recommendedName>
        <fullName evidence="1">Myosin VII N-terminal domain-containing protein</fullName>
    </recommendedName>
</protein>
<proteinExistence type="predicted"/>
<evidence type="ECO:0000313" key="3">
    <source>
        <dbReference type="Proteomes" id="UP001152795"/>
    </source>
</evidence>
<evidence type="ECO:0000259" key="1">
    <source>
        <dbReference type="Pfam" id="PF24123"/>
    </source>
</evidence>
<evidence type="ECO:0000313" key="2">
    <source>
        <dbReference type="EMBL" id="CAB4036796.1"/>
    </source>
</evidence>
<dbReference type="Proteomes" id="UP001152795">
    <property type="component" value="Unassembled WGS sequence"/>
</dbReference>
<organism evidence="2 3">
    <name type="scientific">Paramuricea clavata</name>
    <name type="common">Red gorgonian</name>
    <name type="synonym">Violescent sea-whip</name>
    <dbReference type="NCBI Taxonomy" id="317549"/>
    <lineage>
        <taxon>Eukaryota</taxon>
        <taxon>Metazoa</taxon>
        <taxon>Cnidaria</taxon>
        <taxon>Anthozoa</taxon>
        <taxon>Octocorallia</taxon>
        <taxon>Malacalcyonacea</taxon>
        <taxon>Plexauridae</taxon>
        <taxon>Paramuricea</taxon>
    </lineage>
</organism>
<dbReference type="EMBL" id="CACRXK020022423">
    <property type="protein sequence ID" value="CAB4036796.1"/>
    <property type="molecule type" value="Genomic_DNA"/>
</dbReference>
<comment type="caution">
    <text evidence="2">The sequence shown here is derived from an EMBL/GenBank/DDBJ whole genome shotgun (WGS) entry which is preliminary data.</text>
</comment>
<dbReference type="OrthoDB" id="6108017at2759"/>
<reference evidence="2" key="1">
    <citation type="submission" date="2020-04" db="EMBL/GenBank/DDBJ databases">
        <authorList>
            <person name="Alioto T."/>
            <person name="Alioto T."/>
            <person name="Gomez Garrido J."/>
        </authorList>
    </citation>
    <scope>NUCLEOTIDE SEQUENCE</scope>
    <source>
        <strain evidence="2">A484AB</strain>
    </source>
</reference>
<dbReference type="Pfam" id="PF24123">
    <property type="entry name" value="Myosin_VII_N"/>
    <property type="match status" value="1"/>
</dbReference>